<gene>
    <name evidence="10" type="ORF">SAMN04489732_107193</name>
</gene>
<evidence type="ECO:0000259" key="9">
    <source>
        <dbReference type="PROSITE" id="PS51755"/>
    </source>
</evidence>
<keyword evidence="3" id="KW-0805">Transcription regulation</keyword>
<evidence type="ECO:0000256" key="2">
    <source>
        <dbReference type="ARBA" id="ARBA00023012"/>
    </source>
</evidence>
<dbReference type="PROSITE" id="PS50110">
    <property type="entry name" value="RESPONSE_REGULATORY"/>
    <property type="match status" value="1"/>
</dbReference>
<feature type="modified residue" description="4-aspartylphosphate" evidence="6">
    <location>
        <position position="68"/>
    </location>
</feature>
<feature type="DNA-binding region" description="OmpR/PhoB-type" evidence="7">
    <location>
        <begin position="142"/>
        <end position="239"/>
    </location>
</feature>
<dbReference type="GO" id="GO:0005829">
    <property type="term" value="C:cytosol"/>
    <property type="evidence" value="ECO:0007669"/>
    <property type="project" value="TreeGrafter"/>
</dbReference>
<feature type="domain" description="OmpR/PhoB-type" evidence="9">
    <location>
        <begin position="142"/>
        <end position="239"/>
    </location>
</feature>
<evidence type="ECO:0000256" key="5">
    <source>
        <dbReference type="ARBA" id="ARBA00023163"/>
    </source>
</evidence>
<dbReference type="Pfam" id="PF00072">
    <property type="entry name" value="Response_reg"/>
    <property type="match status" value="1"/>
</dbReference>
<dbReference type="SMART" id="SM00862">
    <property type="entry name" value="Trans_reg_C"/>
    <property type="match status" value="1"/>
</dbReference>
<dbReference type="AlphaFoldDB" id="A0A1H8XG42"/>
<feature type="domain" description="Response regulatory" evidence="8">
    <location>
        <begin position="19"/>
        <end position="133"/>
    </location>
</feature>
<name>A0A1H8XG42_9PSEU</name>
<dbReference type="EMBL" id="FOEF01000007">
    <property type="protein sequence ID" value="SEP38856.1"/>
    <property type="molecule type" value="Genomic_DNA"/>
</dbReference>
<dbReference type="CDD" id="cd00383">
    <property type="entry name" value="trans_reg_C"/>
    <property type="match status" value="1"/>
</dbReference>
<evidence type="ECO:0000256" key="3">
    <source>
        <dbReference type="ARBA" id="ARBA00023015"/>
    </source>
</evidence>
<evidence type="ECO:0000256" key="1">
    <source>
        <dbReference type="ARBA" id="ARBA00022553"/>
    </source>
</evidence>
<sequence length="251" mass="27761">MEPVSRRPADGAGEEGEARLLVVDDEPFLRDAVAASLRFLGFDVTTGETGAQVLGLVRDRPFDLVVLDVMLPDTDGFEVVRRLRRDGHRVPVIFLTAKDTQADKVTGLTIGGDDYLTKPFGLEELAARIRSVLRRSRPAGTGPVLTFADLELDQDTYEVRRAGHPLDLSPTEFRLLRYLMLNPGRVLTRAQLLDHVWDYDFGGTSTVVSTYIAYLRRKLARFGADLIHTQRGVGYSLRAPRPGDAAAADEP</sequence>
<dbReference type="PANTHER" id="PTHR48111">
    <property type="entry name" value="REGULATOR OF RPOS"/>
    <property type="match status" value="1"/>
</dbReference>
<dbReference type="OrthoDB" id="9812490at2"/>
<accession>A0A1H8XG42</accession>
<evidence type="ECO:0000313" key="11">
    <source>
        <dbReference type="Proteomes" id="UP000198582"/>
    </source>
</evidence>
<dbReference type="Gene3D" id="6.10.250.690">
    <property type="match status" value="1"/>
</dbReference>
<dbReference type="RefSeq" id="WP_091618101.1">
    <property type="nucleotide sequence ID" value="NZ_FOEF01000007.1"/>
</dbReference>
<evidence type="ECO:0000256" key="4">
    <source>
        <dbReference type="ARBA" id="ARBA00023125"/>
    </source>
</evidence>
<organism evidence="10 11">
    <name type="scientific">Amycolatopsis saalfeldensis</name>
    <dbReference type="NCBI Taxonomy" id="394193"/>
    <lineage>
        <taxon>Bacteria</taxon>
        <taxon>Bacillati</taxon>
        <taxon>Actinomycetota</taxon>
        <taxon>Actinomycetes</taxon>
        <taxon>Pseudonocardiales</taxon>
        <taxon>Pseudonocardiaceae</taxon>
        <taxon>Amycolatopsis</taxon>
    </lineage>
</organism>
<evidence type="ECO:0000256" key="7">
    <source>
        <dbReference type="PROSITE-ProRule" id="PRU01091"/>
    </source>
</evidence>
<dbReference type="GO" id="GO:0006355">
    <property type="term" value="P:regulation of DNA-templated transcription"/>
    <property type="evidence" value="ECO:0007669"/>
    <property type="project" value="InterPro"/>
</dbReference>
<dbReference type="PROSITE" id="PS51755">
    <property type="entry name" value="OMPR_PHOB"/>
    <property type="match status" value="1"/>
</dbReference>
<dbReference type="InterPro" id="IPR011006">
    <property type="entry name" value="CheY-like_superfamily"/>
</dbReference>
<dbReference type="InterPro" id="IPR001789">
    <property type="entry name" value="Sig_transdc_resp-reg_receiver"/>
</dbReference>
<dbReference type="SMART" id="SM00448">
    <property type="entry name" value="REC"/>
    <property type="match status" value="1"/>
</dbReference>
<dbReference type="InterPro" id="IPR016032">
    <property type="entry name" value="Sig_transdc_resp-reg_C-effctor"/>
</dbReference>
<dbReference type="GO" id="GO:0000976">
    <property type="term" value="F:transcription cis-regulatory region binding"/>
    <property type="evidence" value="ECO:0007669"/>
    <property type="project" value="TreeGrafter"/>
</dbReference>
<dbReference type="Gene3D" id="3.40.50.2300">
    <property type="match status" value="1"/>
</dbReference>
<dbReference type="InterPro" id="IPR039420">
    <property type="entry name" value="WalR-like"/>
</dbReference>
<keyword evidence="5" id="KW-0804">Transcription</keyword>
<dbReference type="GO" id="GO:0000156">
    <property type="term" value="F:phosphorelay response regulator activity"/>
    <property type="evidence" value="ECO:0007669"/>
    <property type="project" value="TreeGrafter"/>
</dbReference>
<dbReference type="InterPro" id="IPR001867">
    <property type="entry name" value="OmpR/PhoB-type_DNA-bd"/>
</dbReference>
<keyword evidence="2" id="KW-0902">Two-component regulatory system</keyword>
<evidence type="ECO:0000256" key="6">
    <source>
        <dbReference type="PROSITE-ProRule" id="PRU00169"/>
    </source>
</evidence>
<keyword evidence="4 7" id="KW-0238">DNA-binding</keyword>
<dbReference type="SUPFAM" id="SSF46894">
    <property type="entry name" value="C-terminal effector domain of the bipartite response regulators"/>
    <property type="match status" value="1"/>
</dbReference>
<reference evidence="10 11" key="1">
    <citation type="submission" date="2016-10" db="EMBL/GenBank/DDBJ databases">
        <authorList>
            <person name="de Groot N.N."/>
        </authorList>
    </citation>
    <scope>NUCLEOTIDE SEQUENCE [LARGE SCALE GENOMIC DNA]</scope>
    <source>
        <strain evidence="10 11">DSM 44993</strain>
    </source>
</reference>
<dbReference type="PANTHER" id="PTHR48111:SF28">
    <property type="entry name" value="TRANSCRIPTIONAL REGULATORY PROTEIN TCRX-RELATED"/>
    <property type="match status" value="1"/>
</dbReference>
<dbReference type="InterPro" id="IPR036388">
    <property type="entry name" value="WH-like_DNA-bd_sf"/>
</dbReference>
<protein>
    <submittedName>
        <fullName evidence="10">Two-component system, OmpR family, response regulator</fullName>
    </submittedName>
</protein>
<dbReference type="Gene3D" id="1.10.10.10">
    <property type="entry name" value="Winged helix-like DNA-binding domain superfamily/Winged helix DNA-binding domain"/>
    <property type="match status" value="1"/>
</dbReference>
<evidence type="ECO:0000259" key="8">
    <source>
        <dbReference type="PROSITE" id="PS50110"/>
    </source>
</evidence>
<keyword evidence="11" id="KW-1185">Reference proteome</keyword>
<dbReference type="SUPFAM" id="SSF52172">
    <property type="entry name" value="CheY-like"/>
    <property type="match status" value="1"/>
</dbReference>
<keyword evidence="1 6" id="KW-0597">Phosphoprotein</keyword>
<dbReference type="Proteomes" id="UP000198582">
    <property type="component" value="Unassembled WGS sequence"/>
</dbReference>
<dbReference type="STRING" id="394193.SAMN04489732_107193"/>
<dbReference type="GO" id="GO:0032993">
    <property type="term" value="C:protein-DNA complex"/>
    <property type="evidence" value="ECO:0007669"/>
    <property type="project" value="TreeGrafter"/>
</dbReference>
<evidence type="ECO:0000313" key="10">
    <source>
        <dbReference type="EMBL" id="SEP38856.1"/>
    </source>
</evidence>
<dbReference type="FunFam" id="1.10.10.10:FF:000005">
    <property type="entry name" value="Two-component system response regulator"/>
    <property type="match status" value="1"/>
</dbReference>
<dbReference type="Pfam" id="PF00486">
    <property type="entry name" value="Trans_reg_C"/>
    <property type="match status" value="1"/>
</dbReference>
<proteinExistence type="predicted"/>